<keyword evidence="2" id="KW-1185">Reference proteome</keyword>
<proteinExistence type="predicted"/>
<sequence>MGSVQWPDNIIRPDVFCTLSRLRSISIHSQAFWDDLPADLKAVFQTIFSLPTLSKVSIGPNVYLPASLVFKPPLTSFEWGLLGPGNQFCYEDAGHLPAAPLPKRILKTLSLSMTSQIPQWAFDWLMDRHCPIAINRLEALRIFVYDSYEPTLSLEILEGTAKSLTILHLEINSMWTREPIDLSQCSNLRKLYLRFYHWLEATDDDDDDPPSSSLNGTIGTLPPDNNVEEIGIRLDRLRDDLHLDEEETLTDIVSELPWEEFDQLLELNQPRMEKLRSVLWKVNKEIGAIIVQCLPETHQRGLLTFTHKSDAQDEDDPMLVVGHRFGF</sequence>
<evidence type="ECO:0000313" key="1">
    <source>
        <dbReference type="EMBL" id="TFK65239.1"/>
    </source>
</evidence>
<organism evidence="1 2">
    <name type="scientific">Pluteus cervinus</name>
    <dbReference type="NCBI Taxonomy" id="181527"/>
    <lineage>
        <taxon>Eukaryota</taxon>
        <taxon>Fungi</taxon>
        <taxon>Dikarya</taxon>
        <taxon>Basidiomycota</taxon>
        <taxon>Agaricomycotina</taxon>
        <taxon>Agaricomycetes</taxon>
        <taxon>Agaricomycetidae</taxon>
        <taxon>Agaricales</taxon>
        <taxon>Pluteineae</taxon>
        <taxon>Pluteaceae</taxon>
        <taxon>Pluteus</taxon>
    </lineage>
</organism>
<dbReference type="Proteomes" id="UP000308600">
    <property type="component" value="Unassembled WGS sequence"/>
</dbReference>
<name>A0ACD3AJ48_9AGAR</name>
<protein>
    <submittedName>
        <fullName evidence="1">Uncharacterized protein</fullName>
    </submittedName>
</protein>
<dbReference type="EMBL" id="ML208443">
    <property type="protein sequence ID" value="TFK65239.1"/>
    <property type="molecule type" value="Genomic_DNA"/>
</dbReference>
<gene>
    <name evidence="1" type="ORF">BDN72DRAFT_881042</name>
</gene>
<reference evidence="1 2" key="1">
    <citation type="journal article" date="2019" name="Nat. Ecol. Evol.">
        <title>Megaphylogeny resolves global patterns of mushroom evolution.</title>
        <authorList>
            <person name="Varga T."/>
            <person name="Krizsan K."/>
            <person name="Foldi C."/>
            <person name="Dima B."/>
            <person name="Sanchez-Garcia M."/>
            <person name="Sanchez-Ramirez S."/>
            <person name="Szollosi G.J."/>
            <person name="Szarkandi J.G."/>
            <person name="Papp V."/>
            <person name="Albert L."/>
            <person name="Andreopoulos W."/>
            <person name="Angelini C."/>
            <person name="Antonin V."/>
            <person name="Barry K.W."/>
            <person name="Bougher N.L."/>
            <person name="Buchanan P."/>
            <person name="Buyck B."/>
            <person name="Bense V."/>
            <person name="Catcheside P."/>
            <person name="Chovatia M."/>
            <person name="Cooper J."/>
            <person name="Damon W."/>
            <person name="Desjardin D."/>
            <person name="Finy P."/>
            <person name="Geml J."/>
            <person name="Haridas S."/>
            <person name="Hughes K."/>
            <person name="Justo A."/>
            <person name="Karasinski D."/>
            <person name="Kautmanova I."/>
            <person name="Kiss B."/>
            <person name="Kocsube S."/>
            <person name="Kotiranta H."/>
            <person name="LaButti K.M."/>
            <person name="Lechner B.E."/>
            <person name="Liimatainen K."/>
            <person name="Lipzen A."/>
            <person name="Lukacs Z."/>
            <person name="Mihaltcheva S."/>
            <person name="Morgado L.N."/>
            <person name="Niskanen T."/>
            <person name="Noordeloos M.E."/>
            <person name="Ohm R.A."/>
            <person name="Ortiz-Santana B."/>
            <person name="Ovrebo C."/>
            <person name="Racz N."/>
            <person name="Riley R."/>
            <person name="Savchenko A."/>
            <person name="Shiryaev A."/>
            <person name="Soop K."/>
            <person name="Spirin V."/>
            <person name="Szebenyi C."/>
            <person name="Tomsovsky M."/>
            <person name="Tulloss R.E."/>
            <person name="Uehling J."/>
            <person name="Grigoriev I.V."/>
            <person name="Vagvolgyi C."/>
            <person name="Papp T."/>
            <person name="Martin F.M."/>
            <person name="Miettinen O."/>
            <person name="Hibbett D.S."/>
            <person name="Nagy L.G."/>
        </authorList>
    </citation>
    <scope>NUCLEOTIDE SEQUENCE [LARGE SCALE GENOMIC DNA]</scope>
    <source>
        <strain evidence="1 2">NL-1719</strain>
    </source>
</reference>
<evidence type="ECO:0000313" key="2">
    <source>
        <dbReference type="Proteomes" id="UP000308600"/>
    </source>
</evidence>
<accession>A0ACD3AJ48</accession>